<dbReference type="EMBL" id="LR862129">
    <property type="protein sequence ID" value="CAD1817148.1"/>
    <property type="molecule type" value="Genomic_DNA"/>
</dbReference>
<sequence>MRSLITPTVLPGNFRLDQHFPKSSDVPREAASTGVLAGYWLDLTQVSLSLKFFIPDGSRHEKPSSHYARWWTNSLYSYFQHGVNFLVELKTSLAYSEELPSPTPKGIVEELPLPTLEGFTLPIPRDTVEELHSAAPIEVEQILPSHYDDEVDYEPSPLPPTRISPYSKEGDVDQEKIVEKAEAVVQEEVDAIEENTSWSKKLQKGSLWILIQLLPHLETRLQRFFDGAAAIEKVISLPTFTSSARLSLEQYSSEFARQEAEMAELEKILADKRAANAELSNRMNMAKIVSGIRFNERKNRREVAEAERELIEAKEGHIPTTELAALRDLITNFENYHKNI</sequence>
<accession>A0A6V7NF41</accession>
<keyword evidence="1" id="KW-0175">Coiled coil</keyword>
<gene>
    <name evidence="2" type="ORF">CB5_LOCUS359</name>
</gene>
<evidence type="ECO:0000313" key="2">
    <source>
        <dbReference type="EMBL" id="CAD1817148.1"/>
    </source>
</evidence>
<reference evidence="2" key="1">
    <citation type="submission" date="2020-07" db="EMBL/GenBank/DDBJ databases">
        <authorList>
            <person name="Lin J."/>
        </authorList>
    </citation>
    <scope>NUCLEOTIDE SEQUENCE</scope>
</reference>
<evidence type="ECO:0000256" key="1">
    <source>
        <dbReference type="SAM" id="Coils"/>
    </source>
</evidence>
<name>A0A6V7NF41_ANACO</name>
<evidence type="ECO:0008006" key="3">
    <source>
        <dbReference type="Google" id="ProtNLM"/>
    </source>
</evidence>
<protein>
    <recommendedName>
        <fullName evidence="3">Aminotransferase-like plant mobile domain-containing protein</fullName>
    </recommendedName>
</protein>
<organism evidence="2">
    <name type="scientific">Ananas comosus var. bracteatus</name>
    <name type="common">red pineapple</name>
    <dbReference type="NCBI Taxonomy" id="296719"/>
    <lineage>
        <taxon>Eukaryota</taxon>
        <taxon>Viridiplantae</taxon>
        <taxon>Streptophyta</taxon>
        <taxon>Embryophyta</taxon>
        <taxon>Tracheophyta</taxon>
        <taxon>Spermatophyta</taxon>
        <taxon>Magnoliopsida</taxon>
        <taxon>Liliopsida</taxon>
        <taxon>Poales</taxon>
        <taxon>Bromeliaceae</taxon>
        <taxon>Bromelioideae</taxon>
        <taxon>Ananas</taxon>
    </lineage>
</organism>
<feature type="coiled-coil region" evidence="1">
    <location>
        <begin position="248"/>
        <end position="316"/>
    </location>
</feature>
<dbReference type="AlphaFoldDB" id="A0A6V7NF41"/>
<proteinExistence type="predicted"/>